<name>A0ABR0NJ95_GOSAR</name>
<comment type="caution">
    <text evidence="2">The sequence shown here is derived from an EMBL/GenBank/DDBJ whole genome shotgun (WGS) entry which is preliminary data.</text>
</comment>
<feature type="compositionally biased region" description="Basic and acidic residues" evidence="1">
    <location>
        <begin position="29"/>
        <end position="48"/>
    </location>
</feature>
<dbReference type="Proteomes" id="UP001358586">
    <property type="component" value="Chromosome 10"/>
</dbReference>
<sequence length="86" mass="9990">MEVPPSVMKNNAKKKIDDEPTRWERIEWLERSSDSSERNEGTTEQQEKNEEEVDDEAIEDDDCAFFQGNFESAFVSTKKQRGGLVF</sequence>
<keyword evidence="3" id="KW-1185">Reference proteome</keyword>
<evidence type="ECO:0000313" key="2">
    <source>
        <dbReference type="EMBL" id="KAK5794013.1"/>
    </source>
</evidence>
<reference evidence="2 3" key="1">
    <citation type="submission" date="2023-03" db="EMBL/GenBank/DDBJ databases">
        <title>WGS of Gossypium arboreum.</title>
        <authorList>
            <person name="Yu D."/>
        </authorList>
    </citation>
    <scope>NUCLEOTIDE SEQUENCE [LARGE SCALE GENOMIC DNA]</scope>
    <source>
        <tissue evidence="2">Leaf</tissue>
    </source>
</reference>
<organism evidence="2 3">
    <name type="scientific">Gossypium arboreum</name>
    <name type="common">Tree cotton</name>
    <name type="synonym">Gossypium nanking</name>
    <dbReference type="NCBI Taxonomy" id="29729"/>
    <lineage>
        <taxon>Eukaryota</taxon>
        <taxon>Viridiplantae</taxon>
        <taxon>Streptophyta</taxon>
        <taxon>Embryophyta</taxon>
        <taxon>Tracheophyta</taxon>
        <taxon>Spermatophyta</taxon>
        <taxon>Magnoliopsida</taxon>
        <taxon>eudicotyledons</taxon>
        <taxon>Gunneridae</taxon>
        <taxon>Pentapetalae</taxon>
        <taxon>rosids</taxon>
        <taxon>malvids</taxon>
        <taxon>Malvales</taxon>
        <taxon>Malvaceae</taxon>
        <taxon>Malvoideae</taxon>
        <taxon>Gossypium</taxon>
    </lineage>
</organism>
<dbReference type="EMBL" id="JARKNE010000010">
    <property type="protein sequence ID" value="KAK5794013.1"/>
    <property type="molecule type" value="Genomic_DNA"/>
</dbReference>
<feature type="region of interest" description="Disordered" evidence="1">
    <location>
        <begin position="29"/>
        <end position="57"/>
    </location>
</feature>
<evidence type="ECO:0000256" key="1">
    <source>
        <dbReference type="SAM" id="MobiDB-lite"/>
    </source>
</evidence>
<accession>A0ABR0NJ95</accession>
<gene>
    <name evidence="2" type="ORF">PVK06_035202</name>
</gene>
<protein>
    <submittedName>
        <fullName evidence="2">Uncharacterized protein</fullName>
    </submittedName>
</protein>
<evidence type="ECO:0000313" key="3">
    <source>
        <dbReference type="Proteomes" id="UP001358586"/>
    </source>
</evidence>
<proteinExistence type="predicted"/>